<dbReference type="Gene3D" id="3.30.2170.10">
    <property type="entry name" value="archaeoglobus fulgidus dsm 4304 superfamily"/>
    <property type="match status" value="1"/>
</dbReference>
<dbReference type="Proteomes" id="UP000003980">
    <property type="component" value="Unassembled WGS sequence"/>
</dbReference>
<dbReference type="HAMAP" id="MF_00582">
    <property type="entry name" value="UPF0215"/>
    <property type="match status" value="1"/>
</dbReference>
<dbReference type="PANTHER" id="PTHR39518:SF2">
    <property type="entry name" value="UPF0215 PROTEIN MJ1150"/>
    <property type="match status" value="1"/>
</dbReference>
<sequence>MRGLLISGVDDGFFPTSYKGMRGKAPLVVTTYSEMKLVDLDIDFVVVDGKDATQKFNRMRRGDIVVLDGVTFGGFNYIIPDRKFIVFYGSRPNTIDVRKALERHFADERKEVILSVLGSLRRIETKWGSVYVYTDLDLSTARVLIERYQTISKYPEPIRVAHVIGRAIGHWHVVC</sequence>
<protein>
    <recommendedName>
        <fullName evidence="1">UPF0215 protein MetMK1DRAFT_00022710</fullName>
    </recommendedName>
</protein>
<name>H2C6S8_9CREN</name>
<dbReference type="PIRSF" id="PIRSF006380">
    <property type="entry name" value="UCP006380"/>
    <property type="match status" value="1"/>
</dbReference>
<proteinExistence type="inferred from homology"/>
<dbReference type="Pfam" id="PF01949">
    <property type="entry name" value="Endo_dU"/>
    <property type="match status" value="1"/>
</dbReference>
<dbReference type="HOGENOM" id="CLU_095956_1_1_2"/>
<accession>H2C6S8</accession>
<dbReference type="RefSeq" id="WP_009073631.1">
    <property type="nucleotide sequence ID" value="NZ_JH597768.1"/>
</dbReference>
<keyword evidence="3" id="KW-1185">Reference proteome</keyword>
<evidence type="ECO:0000313" key="3">
    <source>
        <dbReference type="Proteomes" id="UP000003980"/>
    </source>
</evidence>
<dbReference type="STRING" id="671065.MetMK1DRAFT_00022710"/>
<evidence type="ECO:0000256" key="1">
    <source>
        <dbReference type="HAMAP-Rule" id="MF_00582"/>
    </source>
</evidence>
<dbReference type="InterPro" id="IPR002802">
    <property type="entry name" value="Endo_dU"/>
</dbReference>
<comment type="similarity">
    <text evidence="1">Belongs to the UPF0215 family.</text>
</comment>
<dbReference type="eggNOG" id="arCOG00928">
    <property type="taxonomic scope" value="Archaea"/>
</dbReference>
<evidence type="ECO:0000313" key="2">
    <source>
        <dbReference type="EMBL" id="EHP69505.1"/>
    </source>
</evidence>
<dbReference type="EMBL" id="JH597768">
    <property type="protein sequence ID" value="EHP69505.1"/>
    <property type="molecule type" value="Genomic_DNA"/>
</dbReference>
<gene>
    <name evidence="2" type="ORF">MetMK1DRAFT_00022710</name>
</gene>
<organism evidence="2 3">
    <name type="scientific">Metallosphaera yellowstonensis MK1</name>
    <dbReference type="NCBI Taxonomy" id="671065"/>
    <lineage>
        <taxon>Archaea</taxon>
        <taxon>Thermoproteota</taxon>
        <taxon>Thermoprotei</taxon>
        <taxon>Sulfolobales</taxon>
        <taxon>Sulfolobaceae</taxon>
        <taxon>Metallosphaera</taxon>
    </lineage>
</organism>
<dbReference type="PANTHER" id="PTHR39518">
    <property type="entry name" value="UPF0215 PROTEIN MJ1150"/>
    <property type="match status" value="1"/>
</dbReference>
<reference evidence="2 3" key="1">
    <citation type="submission" date="2012-01" db="EMBL/GenBank/DDBJ databases">
        <title>Improved High-Quality Draft sequence of Metallosphaera yellowstonensis MK1.</title>
        <authorList>
            <consortium name="US DOE Joint Genome Institute"/>
            <person name="Lucas S."/>
            <person name="Han J."/>
            <person name="Cheng J.-F."/>
            <person name="Goodwin L."/>
            <person name="Pitluck S."/>
            <person name="Peters L."/>
            <person name="Teshima H."/>
            <person name="Detter J.C."/>
            <person name="Han C."/>
            <person name="Tapia R."/>
            <person name="Land M."/>
            <person name="Hauser L."/>
            <person name="Kyrpides N."/>
            <person name="Kozubal M."/>
            <person name="Macur R.E."/>
            <person name="Jay Z."/>
            <person name="Inskeep W."/>
            <person name="Woyke T."/>
        </authorList>
    </citation>
    <scope>NUCLEOTIDE SEQUENCE [LARGE SCALE GENOMIC DNA]</scope>
    <source>
        <strain evidence="2 3">MK1</strain>
    </source>
</reference>
<dbReference type="AlphaFoldDB" id="H2C6S8"/>